<dbReference type="EMBL" id="DTIY01000028">
    <property type="protein sequence ID" value="HGY39006.1"/>
    <property type="molecule type" value="Genomic_DNA"/>
</dbReference>
<evidence type="ECO:0000313" key="2">
    <source>
        <dbReference type="EMBL" id="HGY39006.1"/>
    </source>
</evidence>
<accession>A0A7V4WKC8</accession>
<proteinExistence type="predicted"/>
<dbReference type="InterPro" id="IPR005534">
    <property type="entry name" value="Curli_assmbl/transp-comp_CsgG"/>
</dbReference>
<dbReference type="GO" id="GO:0030288">
    <property type="term" value="C:outer membrane-bounded periplasmic space"/>
    <property type="evidence" value="ECO:0007669"/>
    <property type="project" value="InterPro"/>
</dbReference>
<name>A0A7V4WKC8_9BACT</name>
<reference evidence="2" key="1">
    <citation type="journal article" date="2020" name="mSystems">
        <title>Genome- and Community-Level Interaction Insights into Carbon Utilization and Element Cycling Functions of Hydrothermarchaeota in Hydrothermal Sediment.</title>
        <authorList>
            <person name="Zhou Z."/>
            <person name="Liu Y."/>
            <person name="Xu W."/>
            <person name="Pan J."/>
            <person name="Luo Z.H."/>
            <person name="Li M."/>
        </authorList>
    </citation>
    <scope>NUCLEOTIDE SEQUENCE [LARGE SCALE GENOMIC DNA]</scope>
    <source>
        <strain evidence="2">SpSt-82</strain>
    </source>
</reference>
<sequence>MQRKVLPFGLFVLALLVFPPLLSGKEPPVIAVVSFENHTRVYIPDVENMGLQYLESALLSTGQFTLADRLTVDRSLTEIGFSSASGLVDPAYSIQLGKMLGAKYLVAGNVIDINCKTTEFRGYGVTTHRSFVSVTLGLRVVDAERGTVFFIDQVTLSRENLPFEFTSVRISGESRTTLQNLMQEGVRRLVGRFSQKMTQLVSQATPSARTVRVFIDSIPPGADVEIGGIFFGNTPCELFLEEGKVLEITVSLAGYDSWTKKVLIRPDLKITATLRETPRTAPGQTQVQVQVGIDSQ</sequence>
<protein>
    <submittedName>
        <fullName evidence="2">PEGA domain-containing protein</fullName>
    </submittedName>
</protein>
<dbReference type="Gene3D" id="3.40.50.10610">
    <property type="entry name" value="ABC-type transport auxiliary lipoprotein component"/>
    <property type="match status" value="1"/>
</dbReference>
<feature type="domain" description="PEGA" evidence="1">
    <location>
        <begin position="212"/>
        <end position="275"/>
    </location>
</feature>
<dbReference type="InterPro" id="IPR013229">
    <property type="entry name" value="PEGA"/>
</dbReference>
<comment type="caution">
    <text evidence="2">The sequence shown here is derived from an EMBL/GenBank/DDBJ whole genome shotgun (WGS) entry which is preliminary data.</text>
</comment>
<dbReference type="Pfam" id="PF03783">
    <property type="entry name" value="CsgG"/>
    <property type="match status" value="1"/>
</dbReference>
<evidence type="ECO:0000259" key="1">
    <source>
        <dbReference type="Pfam" id="PF08308"/>
    </source>
</evidence>
<organism evidence="2">
    <name type="scientific">Candidatus Caldatribacterium saccharofermentans</name>
    <dbReference type="NCBI Taxonomy" id="1454753"/>
    <lineage>
        <taxon>Bacteria</taxon>
        <taxon>Pseudomonadati</taxon>
        <taxon>Atribacterota</taxon>
        <taxon>Atribacteria</taxon>
        <taxon>Atribacterales</taxon>
        <taxon>Candidatus Caldatribacteriaceae</taxon>
        <taxon>Candidatus Caldatribacterium</taxon>
    </lineage>
</organism>
<dbReference type="AlphaFoldDB" id="A0A7V4WKC8"/>
<gene>
    <name evidence="2" type="ORF">ENW11_04265</name>
</gene>
<dbReference type="Pfam" id="PF08308">
    <property type="entry name" value="PEGA"/>
    <property type="match status" value="1"/>
</dbReference>